<evidence type="ECO:0000313" key="1">
    <source>
        <dbReference type="EMBL" id="MBB2157875.1"/>
    </source>
</evidence>
<comment type="caution">
    <text evidence="1">The sequence shown here is derived from an EMBL/GenBank/DDBJ whole genome shotgun (WGS) entry which is preliminary data.</text>
</comment>
<dbReference type="AlphaFoldDB" id="A0A7W4NP16"/>
<dbReference type="InterPro" id="IPR036412">
    <property type="entry name" value="HAD-like_sf"/>
</dbReference>
<dbReference type="SUPFAM" id="SSF56784">
    <property type="entry name" value="HAD-like"/>
    <property type="match status" value="1"/>
</dbReference>
<accession>A0A7W4NP16</accession>
<keyword evidence="1" id="KW-0378">Hydrolase</keyword>
<proteinExistence type="predicted"/>
<protein>
    <submittedName>
        <fullName evidence="1">Hydrolase</fullName>
    </submittedName>
</protein>
<reference evidence="1 2" key="1">
    <citation type="submission" date="2020-04" db="EMBL/GenBank/DDBJ databases">
        <title>Description of novel Gluconacetobacter.</title>
        <authorList>
            <person name="Sombolestani A."/>
        </authorList>
    </citation>
    <scope>NUCLEOTIDE SEQUENCE [LARGE SCALE GENOMIC DNA]</scope>
    <source>
        <strain evidence="1 2">LMG 7603</strain>
    </source>
</reference>
<evidence type="ECO:0000313" key="2">
    <source>
        <dbReference type="Proteomes" id="UP000550787"/>
    </source>
</evidence>
<dbReference type="GO" id="GO:0016787">
    <property type="term" value="F:hydrolase activity"/>
    <property type="evidence" value="ECO:0007669"/>
    <property type="project" value="UniProtKB-KW"/>
</dbReference>
<dbReference type="InterPro" id="IPR023214">
    <property type="entry name" value="HAD_sf"/>
</dbReference>
<organism evidence="1 2">
    <name type="scientific">Gluconacetobacter diazotrophicus</name>
    <name type="common">Acetobacter diazotrophicus</name>
    <dbReference type="NCBI Taxonomy" id="33996"/>
    <lineage>
        <taxon>Bacteria</taxon>
        <taxon>Pseudomonadati</taxon>
        <taxon>Pseudomonadota</taxon>
        <taxon>Alphaproteobacteria</taxon>
        <taxon>Acetobacterales</taxon>
        <taxon>Acetobacteraceae</taxon>
        <taxon>Gluconacetobacter</taxon>
    </lineage>
</organism>
<dbReference type="RefSeq" id="WP_012227903.1">
    <property type="nucleotide sequence ID" value="NZ_JABEQG010000046.1"/>
</dbReference>
<sequence length="588" mass="65445">MVSHLKQSIARADAVSFDVFDTLFVRPLADPEDLFDIIGEKFGIASFRRLRQEAQVRAFQRMRENGQKEITLDGIYACFDSVSVPASVLRDAEYQLELALTLPNPDLMDVFRQTIADKPVVITSDMYLPQAFFDDLFHKHRLQPSATFISSERNATKRDTGELFDRVSQELGIDPGRILHIGDNPLSDVERARQKGLSAYHYVDPTRQQKSSRFPPSASIAGSLIRSIADRPPPGSFTELGFRFGGPAAVGFLDWIVRKSAQDKIDIVLFVSRDGYVLERLARTMPAGTLPRFTYFMGSRVAFTLAATDESNFNTQMEFFLAGAHGLRPIEVLERLGVTPPADRVMDDLGLGAGIVISNDNISRIRDFVGAFRGDILQVCRRNRRGLLNYLKQVGVEPGMRVAMVDVGWNGTTQDAFDLALGKLMQVELFGYYLCLNESDDCRRRRQRLRMDALLSRESIGPERVTAVYANRVAVELFFSAPHDAVIGYQDAIGKDVAIIEDSGRIAIDGHARISTEITDGIEQFALTFRNLCAEIGLVADPLATALPVVDFVESIDAETRGLLASVENFDAWGSTRNQRVALTTYLP</sequence>
<gene>
    <name evidence="1" type="ORF">HLH33_16465</name>
</gene>
<dbReference type="Proteomes" id="UP000550787">
    <property type="component" value="Unassembled WGS sequence"/>
</dbReference>
<dbReference type="Gene3D" id="3.40.50.1000">
    <property type="entry name" value="HAD superfamily/HAD-like"/>
    <property type="match status" value="1"/>
</dbReference>
<dbReference type="Gene3D" id="1.10.150.400">
    <property type="match status" value="1"/>
</dbReference>
<dbReference type="OMA" id="FLYASCD"/>
<name>A0A7W4NP16_GLUDI</name>
<dbReference type="EMBL" id="JABEQG010000046">
    <property type="protein sequence ID" value="MBB2157875.1"/>
    <property type="molecule type" value="Genomic_DNA"/>
</dbReference>